<dbReference type="PANTHER" id="PTHR30438">
    <property type="entry name" value="36 KDA ANTIGEN-RELATED"/>
    <property type="match status" value="1"/>
</dbReference>
<dbReference type="PANTHER" id="PTHR30438:SF1">
    <property type="entry name" value="36 KDA ANTIGEN"/>
    <property type="match status" value="1"/>
</dbReference>
<dbReference type="EMBL" id="JASAVS010000001">
    <property type="protein sequence ID" value="MDP8084343.1"/>
    <property type="molecule type" value="Genomic_DNA"/>
</dbReference>
<evidence type="ECO:0000256" key="1">
    <source>
        <dbReference type="SAM" id="Phobius"/>
    </source>
</evidence>
<protein>
    <submittedName>
        <fullName evidence="2">Efflux RND transporter periplasmic adaptor subunit</fullName>
    </submittedName>
</protein>
<evidence type="ECO:0000313" key="3">
    <source>
        <dbReference type="Proteomes" id="UP001224812"/>
    </source>
</evidence>
<gene>
    <name evidence="2" type="ORF">QJT92_00145</name>
</gene>
<comment type="caution">
    <text evidence="2">The sequence shown here is derived from an EMBL/GenBank/DDBJ whole genome shotgun (WGS) entry which is preliminary data.</text>
</comment>
<accession>A0ABT9JJU8</accession>
<reference evidence="2 3" key="1">
    <citation type="journal article" date="2023" name="Front. Microbiol.">
        <title>Phylogeography and host specificity of Pasteurellaceae pathogenic to sea-farmed fish in the north-east Atlantic.</title>
        <authorList>
            <person name="Gulla S."/>
            <person name="Colquhoun D.J."/>
            <person name="Olsen A.B."/>
            <person name="Spilsberg B."/>
            <person name="Lagesen K."/>
            <person name="Aakesson C.P."/>
            <person name="Strom S."/>
            <person name="Manji F."/>
            <person name="Birkbeck T.H."/>
            <person name="Nilsen H.K."/>
        </authorList>
    </citation>
    <scope>NUCLEOTIDE SEQUENCE [LARGE SCALE GENOMIC DNA]</scope>
    <source>
        <strain evidence="2 3">VIO11850</strain>
    </source>
</reference>
<dbReference type="Proteomes" id="UP001224812">
    <property type="component" value="Unassembled WGS sequence"/>
</dbReference>
<dbReference type="RefSeq" id="WP_306383780.1">
    <property type="nucleotide sequence ID" value="NZ_JASAVR010000001.1"/>
</dbReference>
<keyword evidence="1" id="KW-0812">Transmembrane</keyword>
<dbReference type="Gene3D" id="1.10.287.470">
    <property type="entry name" value="Helix hairpin bin"/>
    <property type="match status" value="1"/>
</dbReference>
<name>A0ABT9JJU8_9PAST</name>
<organism evidence="2 3">
    <name type="scientific">Phocoenobacter skyensis</name>
    <dbReference type="NCBI Taxonomy" id="97481"/>
    <lineage>
        <taxon>Bacteria</taxon>
        <taxon>Pseudomonadati</taxon>
        <taxon>Pseudomonadota</taxon>
        <taxon>Gammaproteobacteria</taxon>
        <taxon>Pasteurellales</taxon>
        <taxon>Pasteurellaceae</taxon>
        <taxon>Phocoenobacter</taxon>
    </lineage>
</organism>
<dbReference type="SUPFAM" id="SSF111369">
    <property type="entry name" value="HlyD-like secretion proteins"/>
    <property type="match status" value="2"/>
</dbReference>
<dbReference type="Gene3D" id="2.40.50.100">
    <property type="match status" value="1"/>
</dbReference>
<evidence type="ECO:0000313" key="2">
    <source>
        <dbReference type="EMBL" id="MDP8084343.1"/>
    </source>
</evidence>
<dbReference type="Gene3D" id="2.40.30.170">
    <property type="match status" value="1"/>
</dbReference>
<keyword evidence="1" id="KW-1133">Transmembrane helix</keyword>
<keyword evidence="3" id="KW-1185">Reference proteome</keyword>
<sequence length="334" mass="36982">MKENTKKALKPILGLVILGLVIVFIICGYLKVSEPEPVVLQGQMEAHEVNIASKISGRIDKIYIQEGDKITKGSPILHFDSPEIAAKVAQAEAVRDAASLVANKAESGARTQEKEMAFKQMQRAKAGLDVMKKTWKRVKTLAKEGLLSQQKADEVKAKYLSSQKLYEIAKAQYEMAQEGARKEDISAAKAKARQGQAVFDEALVAKDETQLKSPVDGEVAEIVPNVGEIIAKGVPVVTVVNLQDQRLELNVREDYLKHFAINQTFEGVIPALDNLKVTFKVYASSVLPDFATWRPTRTDQGFDMRTFLVKSHPEKPIEKMRPGMSVLVELPRGE</sequence>
<keyword evidence="1" id="KW-0472">Membrane</keyword>
<proteinExistence type="predicted"/>
<feature type="transmembrane region" description="Helical" evidence="1">
    <location>
        <begin position="12"/>
        <end position="32"/>
    </location>
</feature>